<name>A0A917WQL1_9BACI</name>
<evidence type="ECO:0000313" key="1">
    <source>
        <dbReference type="EMBL" id="GGM23408.1"/>
    </source>
</evidence>
<dbReference type="AlphaFoldDB" id="A0A917WQL1"/>
<accession>A0A917WQL1</accession>
<reference evidence="1" key="1">
    <citation type="journal article" date="2014" name="Int. J. Syst. Evol. Microbiol.">
        <title>Complete genome sequence of Corynebacterium casei LMG S-19264T (=DSM 44701T), isolated from a smear-ripened cheese.</title>
        <authorList>
            <consortium name="US DOE Joint Genome Institute (JGI-PGF)"/>
            <person name="Walter F."/>
            <person name="Albersmeier A."/>
            <person name="Kalinowski J."/>
            <person name="Ruckert C."/>
        </authorList>
    </citation>
    <scope>NUCLEOTIDE SEQUENCE</scope>
    <source>
        <strain evidence="1">CGMCC 1.6333</strain>
    </source>
</reference>
<comment type="caution">
    <text evidence="1">The sequence shown here is derived from an EMBL/GenBank/DDBJ whole genome shotgun (WGS) entry which is preliminary data.</text>
</comment>
<dbReference type="InterPro" id="IPR001539">
    <property type="entry name" value="Peptidase_U32"/>
</dbReference>
<protein>
    <submittedName>
        <fullName evidence="1">Collagenase</fullName>
    </submittedName>
</protein>
<keyword evidence="2" id="KW-1185">Reference proteome</keyword>
<dbReference type="Proteomes" id="UP000618460">
    <property type="component" value="Unassembled WGS sequence"/>
</dbReference>
<dbReference type="OrthoDB" id="9807498at2"/>
<proteinExistence type="predicted"/>
<dbReference type="Pfam" id="PF01136">
    <property type="entry name" value="Peptidase_U32"/>
    <property type="match status" value="1"/>
</dbReference>
<sequence length="308" mass="35558">MDRSYQPELQATARDIDEVKALANAGADAIIIGHQNYGLRVTGDFSISEIEEATNYLHSKNKKVYILVNAIFHNDILHELPEYLNQLAAIKVDGIICGDPSIFPMMDELELNIPITWNPETLATNFQTLKYWHKKGIKRAILSNELALDAIEEVKANVPFPIEIQVHGMSCIFQSKRKLVKNYYAHTDQPYDVNKTFHMKETKEENTHYPIFEDVNGTNIMSDHDLCMIDQLAPILDAKIDGLRINGILKSRDYNKSIVTMYRDAIDTYMDDSETYHLKKSGWKQEIYKIQPDDRKLDTGFYFKEQIY</sequence>
<dbReference type="InterPro" id="IPR051454">
    <property type="entry name" value="RNA/ubiquinone_mod_enzymes"/>
</dbReference>
<dbReference type="PANTHER" id="PTHR30217">
    <property type="entry name" value="PEPTIDASE U32 FAMILY"/>
    <property type="match status" value="1"/>
</dbReference>
<organism evidence="1 2">
    <name type="scientific">Paraliobacillus quinghaiensis</name>
    <dbReference type="NCBI Taxonomy" id="470815"/>
    <lineage>
        <taxon>Bacteria</taxon>
        <taxon>Bacillati</taxon>
        <taxon>Bacillota</taxon>
        <taxon>Bacilli</taxon>
        <taxon>Bacillales</taxon>
        <taxon>Bacillaceae</taxon>
        <taxon>Paraliobacillus</taxon>
    </lineage>
</organism>
<gene>
    <name evidence="1" type="ORF">GCM10011351_06480</name>
</gene>
<dbReference type="RefSeq" id="WP_117152252.1">
    <property type="nucleotide sequence ID" value="NZ_BMLG01000001.1"/>
</dbReference>
<dbReference type="EMBL" id="BMLG01000001">
    <property type="protein sequence ID" value="GGM23408.1"/>
    <property type="molecule type" value="Genomic_DNA"/>
</dbReference>
<dbReference type="PANTHER" id="PTHR30217:SF7">
    <property type="entry name" value="TRNA HYDROXYLATION PROTEIN P2"/>
    <property type="match status" value="1"/>
</dbReference>
<evidence type="ECO:0000313" key="2">
    <source>
        <dbReference type="Proteomes" id="UP000618460"/>
    </source>
</evidence>
<reference evidence="1" key="2">
    <citation type="submission" date="2020-09" db="EMBL/GenBank/DDBJ databases">
        <authorList>
            <person name="Sun Q."/>
            <person name="Zhou Y."/>
        </authorList>
    </citation>
    <scope>NUCLEOTIDE SEQUENCE</scope>
    <source>
        <strain evidence="1">CGMCC 1.6333</strain>
    </source>
</reference>